<gene>
    <name evidence="1" type="ORF">S12H4_39072</name>
</gene>
<name>X1SWI1_9ZZZZ</name>
<dbReference type="EMBL" id="BARW01023581">
    <property type="protein sequence ID" value="GAI97323.1"/>
    <property type="molecule type" value="Genomic_DNA"/>
</dbReference>
<organism evidence="1">
    <name type="scientific">marine sediment metagenome</name>
    <dbReference type="NCBI Taxonomy" id="412755"/>
    <lineage>
        <taxon>unclassified sequences</taxon>
        <taxon>metagenomes</taxon>
        <taxon>ecological metagenomes</taxon>
    </lineage>
</organism>
<proteinExistence type="predicted"/>
<evidence type="ECO:0000313" key="1">
    <source>
        <dbReference type="EMBL" id="GAI97323.1"/>
    </source>
</evidence>
<comment type="caution">
    <text evidence="1">The sequence shown here is derived from an EMBL/GenBank/DDBJ whole genome shotgun (WGS) entry which is preliminary data.</text>
</comment>
<sequence length="80" mass="8670">PVTSGYHFWGETYGFCHGIPNGDPFGMIANERDLYFHTDGSLMSALQATVGTISKQRAGYLLPFTTAPSGDQAYILQLAP</sequence>
<reference evidence="1" key="1">
    <citation type="journal article" date="2014" name="Front. Microbiol.">
        <title>High frequency of phylogenetically diverse reductive dehalogenase-homologous genes in deep subseafloor sedimentary metagenomes.</title>
        <authorList>
            <person name="Kawai M."/>
            <person name="Futagami T."/>
            <person name="Toyoda A."/>
            <person name="Takaki Y."/>
            <person name="Nishi S."/>
            <person name="Hori S."/>
            <person name="Arai W."/>
            <person name="Tsubouchi T."/>
            <person name="Morono Y."/>
            <person name="Uchiyama I."/>
            <person name="Ito T."/>
            <person name="Fujiyama A."/>
            <person name="Inagaki F."/>
            <person name="Takami H."/>
        </authorList>
    </citation>
    <scope>NUCLEOTIDE SEQUENCE</scope>
    <source>
        <strain evidence="1">Expedition CK06-06</strain>
    </source>
</reference>
<accession>X1SWI1</accession>
<dbReference type="AlphaFoldDB" id="X1SWI1"/>
<protein>
    <submittedName>
        <fullName evidence="1">Uncharacterized protein</fullName>
    </submittedName>
</protein>
<feature type="non-terminal residue" evidence="1">
    <location>
        <position position="1"/>
    </location>
</feature>